<evidence type="ECO:0000313" key="1">
    <source>
        <dbReference type="EMBL" id="MFM0106583.1"/>
    </source>
</evidence>
<proteinExistence type="predicted"/>
<protein>
    <submittedName>
        <fullName evidence="1">Uncharacterized protein</fullName>
    </submittedName>
</protein>
<dbReference type="Proteomes" id="UP001629235">
    <property type="component" value="Unassembled WGS sequence"/>
</dbReference>
<evidence type="ECO:0000313" key="2">
    <source>
        <dbReference type="Proteomes" id="UP001629235"/>
    </source>
</evidence>
<comment type="caution">
    <text evidence="1">The sequence shown here is derived from an EMBL/GenBank/DDBJ whole genome shotgun (WGS) entry which is preliminary data.</text>
</comment>
<keyword evidence="2" id="KW-1185">Reference proteome</keyword>
<dbReference type="EMBL" id="JAQQDW010000058">
    <property type="protein sequence ID" value="MFM0106583.1"/>
    <property type="molecule type" value="Genomic_DNA"/>
</dbReference>
<name>A0ACC7NHU7_9BURK</name>
<organism evidence="1 2">
    <name type="scientific">Paraburkholderia rhynchosiae</name>
    <dbReference type="NCBI Taxonomy" id="487049"/>
    <lineage>
        <taxon>Bacteria</taxon>
        <taxon>Pseudomonadati</taxon>
        <taxon>Pseudomonadota</taxon>
        <taxon>Betaproteobacteria</taxon>
        <taxon>Burkholderiales</taxon>
        <taxon>Burkholderiaceae</taxon>
        <taxon>Paraburkholderia</taxon>
    </lineage>
</organism>
<sequence>MRLIRTARAGLSWCPRTWPWLVNTLAAIEPVAPDLQHVSLMQGYKVYGGHQGPFKTPARDNDAHFVPPEFVFDQQRLLETRQAGKRWNWSALRPAVLGGFALGNPMNPALAIAVYAVAYQDVSSWRFADFVFSSDYDMFGDGSKARRFGFHEFIDTETMFIDIFDNLRRRKLIP</sequence>
<accession>A0ACC7NHU7</accession>
<gene>
    <name evidence="1" type="ORF">PQR01_24645</name>
</gene>
<reference evidence="1 2" key="1">
    <citation type="journal article" date="2024" name="Chem. Sci.">
        <title>Discovery of megapolipeptins by genome mining of a Burkholderiales bacteria collection.</title>
        <authorList>
            <person name="Paulo B.S."/>
            <person name="Recchia M.J.J."/>
            <person name="Lee S."/>
            <person name="Fergusson C.H."/>
            <person name="Romanowski S.B."/>
            <person name="Hernandez A."/>
            <person name="Krull N."/>
            <person name="Liu D.Y."/>
            <person name="Cavanagh H."/>
            <person name="Bos A."/>
            <person name="Gray C.A."/>
            <person name="Murphy B.T."/>
            <person name="Linington R.G."/>
            <person name="Eustaquio A.S."/>
        </authorList>
    </citation>
    <scope>NUCLEOTIDE SEQUENCE [LARGE SCALE GENOMIC DNA]</scope>
    <source>
        <strain evidence="1 2">RL18-126-BIB-B</strain>
    </source>
</reference>